<evidence type="ECO:0000259" key="1">
    <source>
        <dbReference type="Pfam" id="PF03848"/>
    </source>
</evidence>
<organism evidence="2 3">
    <name type="scientific">Candidatus Uhrbacteria bacterium RIFCSPHIGHO2_02_FULL_53_13</name>
    <dbReference type="NCBI Taxonomy" id="1802389"/>
    <lineage>
        <taxon>Bacteria</taxon>
        <taxon>Candidatus Uhriibacteriota</taxon>
    </lineage>
</organism>
<protein>
    <recommendedName>
        <fullName evidence="1">Tellurite resistance methyltransferase TehB-like domain-containing protein</fullName>
    </recommendedName>
</protein>
<dbReference type="EMBL" id="MGDX01000030">
    <property type="protein sequence ID" value="OGL70411.1"/>
    <property type="molecule type" value="Genomic_DNA"/>
</dbReference>
<feature type="domain" description="Tellurite resistance methyltransferase TehB-like" evidence="1">
    <location>
        <begin position="40"/>
        <end position="185"/>
    </location>
</feature>
<dbReference type="InterPro" id="IPR015985">
    <property type="entry name" value="TehB-like_dom"/>
</dbReference>
<dbReference type="Proteomes" id="UP000177097">
    <property type="component" value="Unassembled WGS sequence"/>
</dbReference>
<dbReference type="AlphaFoldDB" id="A0A1F7TWL3"/>
<name>A0A1F7TWL3_9BACT</name>
<dbReference type="Gene3D" id="3.40.50.150">
    <property type="entry name" value="Vaccinia Virus protein VP39"/>
    <property type="match status" value="1"/>
</dbReference>
<dbReference type="SUPFAM" id="SSF53335">
    <property type="entry name" value="S-adenosyl-L-methionine-dependent methyltransferases"/>
    <property type="match status" value="1"/>
</dbReference>
<reference evidence="2 3" key="1">
    <citation type="journal article" date="2016" name="Nat. Commun.">
        <title>Thousands of microbial genomes shed light on interconnected biogeochemical processes in an aquifer system.</title>
        <authorList>
            <person name="Anantharaman K."/>
            <person name="Brown C.T."/>
            <person name="Hug L.A."/>
            <person name="Sharon I."/>
            <person name="Castelle C.J."/>
            <person name="Probst A.J."/>
            <person name="Thomas B.C."/>
            <person name="Singh A."/>
            <person name="Wilkins M.J."/>
            <person name="Karaoz U."/>
            <person name="Brodie E.L."/>
            <person name="Williams K.H."/>
            <person name="Hubbard S.S."/>
            <person name="Banfield J.F."/>
        </authorList>
    </citation>
    <scope>NUCLEOTIDE SEQUENCE [LARGE SCALE GENOMIC DNA]</scope>
</reference>
<proteinExistence type="predicted"/>
<dbReference type="InterPro" id="IPR029063">
    <property type="entry name" value="SAM-dependent_MTases_sf"/>
</dbReference>
<evidence type="ECO:0000313" key="2">
    <source>
        <dbReference type="EMBL" id="OGL70411.1"/>
    </source>
</evidence>
<comment type="caution">
    <text evidence="2">The sequence shown here is derived from an EMBL/GenBank/DDBJ whole genome shotgun (WGS) entry which is preliminary data.</text>
</comment>
<dbReference type="CDD" id="cd02440">
    <property type="entry name" value="AdoMet_MTases"/>
    <property type="match status" value="1"/>
</dbReference>
<dbReference type="STRING" id="1802389.A3C17_04285"/>
<evidence type="ECO:0000313" key="3">
    <source>
        <dbReference type="Proteomes" id="UP000177097"/>
    </source>
</evidence>
<dbReference type="Pfam" id="PF03848">
    <property type="entry name" value="TehB"/>
    <property type="match status" value="1"/>
</dbReference>
<accession>A0A1F7TWL3</accession>
<sequence>MTDKLKSFYDNLYKANPSVFGTSSLEFLKNVFQIACPLVGRALDVGAGEGLTSQYLAEQGFIVNAVDLSECALTTIKQNKSVTVHICDIVQFEMKQSYSFVFIALVAHHLSEDTFHAMVRKIQNNTVTHGLHAYRLFTSNSDFFRQSSGSGFYDNGMALNALYDQWKIVFDEKVIGNAATQDAQNEIRHVVFQKL</sequence>
<gene>
    <name evidence="2" type="ORF">A3C17_04285</name>
</gene>